<protein>
    <recommendedName>
        <fullName evidence="4">Polyadenylate-binding protein-interacting protein 1</fullName>
    </recommendedName>
</protein>
<dbReference type="GO" id="GO:0008494">
    <property type="term" value="F:translation activator activity"/>
    <property type="evidence" value="ECO:0007669"/>
    <property type="project" value="TreeGrafter"/>
</dbReference>
<accession>A0A1S3IEI0</accession>
<dbReference type="SMART" id="SM00543">
    <property type="entry name" value="MIF4G"/>
    <property type="match status" value="1"/>
</dbReference>
<dbReference type="InParanoid" id="A0A1S3IEI0"/>
<evidence type="ECO:0000256" key="4">
    <source>
        <dbReference type="ARBA" id="ARBA00074029"/>
    </source>
</evidence>
<evidence type="ECO:0000256" key="3">
    <source>
        <dbReference type="ARBA" id="ARBA00022845"/>
    </source>
</evidence>
<dbReference type="AlphaFoldDB" id="A0A1S3IEI0"/>
<dbReference type="InterPro" id="IPR051367">
    <property type="entry name" value="mRNA_TranslReg/HistoneTransl"/>
</dbReference>
<dbReference type="STRING" id="7574.A0A1S3IEI0"/>
<feature type="compositionally biased region" description="Polar residues" evidence="5">
    <location>
        <begin position="1"/>
        <end position="14"/>
    </location>
</feature>
<proteinExistence type="predicted"/>
<organism evidence="7 8">
    <name type="scientific">Lingula anatina</name>
    <name type="common">Brachiopod</name>
    <name type="synonym">Lingula unguis</name>
    <dbReference type="NCBI Taxonomy" id="7574"/>
    <lineage>
        <taxon>Eukaryota</taxon>
        <taxon>Metazoa</taxon>
        <taxon>Spiralia</taxon>
        <taxon>Lophotrochozoa</taxon>
        <taxon>Brachiopoda</taxon>
        <taxon>Linguliformea</taxon>
        <taxon>Lingulata</taxon>
        <taxon>Lingulida</taxon>
        <taxon>Linguloidea</taxon>
        <taxon>Lingulidae</taxon>
        <taxon>Lingula</taxon>
    </lineage>
</organism>
<sequence length="466" mass="52367">MSGSGDMNSDTSSPGRGRGRGRGFQKRVQQTNPPSPGTGGSGATNLADKKGLRRPLPETEAQLLAGDSLKPHVTASPAPEEDKIQTKPSSQFSAIVSNSTLSVNAPEFVPRNWVAEQEYIYPDVDVIDQVRETIFALTLRPGSFDDLMKSITETINSWVTDESTIIEIINIIFEQAVTEPNFRYTGARLCGHFSEHLRLKGETGNFRQHMMKRCHQEHLKREELVKDSNQVSRLHGFAMFMGELFLHMKIKVGNSWQRINILGTGLKDVAVTLLSHPTDSNLKCVGQLLKFAGAVLEDEERVMVNKPSGKSMDDIFQLIKKCTVEDSVSKHIKQMMLGVIELRASDWGRAESSPVVKSDAHNAFTFNQDDPFTQRRSQLKPEPVFYDSRGQQITRVQAGFQEEYPEVYSQSDVDEYVKWADPEQYDGYDEYGYDFDQGGMDDEMAAAYDQFVTENESFSIGHWNPT</sequence>
<feature type="domain" description="MIF4G" evidence="6">
    <location>
        <begin position="127"/>
        <end position="346"/>
    </location>
</feature>
<evidence type="ECO:0000259" key="6">
    <source>
        <dbReference type="SMART" id="SM00543"/>
    </source>
</evidence>
<dbReference type="GO" id="GO:0006446">
    <property type="term" value="P:regulation of translational initiation"/>
    <property type="evidence" value="ECO:0007669"/>
    <property type="project" value="TreeGrafter"/>
</dbReference>
<evidence type="ECO:0000256" key="1">
    <source>
        <dbReference type="ARBA" id="ARBA00004496"/>
    </source>
</evidence>
<dbReference type="Pfam" id="PF07145">
    <property type="entry name" value="PAM2"/>
    <property type="match status" value="1"/>
</dbReference>
<keyword evidence="7" id="KW-1185">Reference proteome</keyword>
<dbReference type="InterPro" id="IPR003890">
    <property type="entry name" value="MIF4G-like_typ-3"/>
</dbReference>
<name>A0A1S3IEI0_LINAN</name>
<dbReference type="RefSeq" id="XP_013396637.1">
    <property type="nucleotide sequence ID" value="XM_013541183.1"/>
</dbReference>
<evidence type="ECO:0000256" key="2">
    <source>
        <dbReference type="ARBA" id="ARBA00022490"/>
    </source>
</evidence>
<dbReference type="InterPro" id="IPR016024">
    <property type="entry name" value="ARM-type_fold"/>
</dbReference>
<dbReference type="PANTHER" id="PTHR23254:SF15">
    <property type="entry name" value="POLYADENYLATE-BINDING PROTEIN-INTERACTING PROTEIN 1"/>
    <property type="match status" value="1"/>
</dbReference>
<evidence type="ECO:0000256" key="5">
    <source>
        <dbReference type="SAM" id="MobiDB-lite"/>
    </source>
</evidence>
<dbReference type="Pfam" id="PF02854">
    <property type="entry name" value="MIF4G"/>
    <property type="match status" value="1"/>
</dbReference>
<dbReference type="SUPFAM" id="SSF48371">
    <property type="entry name" value="ARM repeat"/>
    <property type="match status" value="1"/>
</dbReference>
<dbReference type="GO" id="GO:0005737">
    <property type="term" value="C:cytoplasm"/>
    <property type="evidence" value="ECO:0007669"/>
    <property type="project" value="UniProtKB-SubCell"/>
</dbReference>
<dbReference type="Proteomes" id="UP000085678">
    <property type="component" value="Unplaced"/>
</dbReference>
<evidence type="ECO:0000313" key="7">
    <source>
        <dbReference type="Proteomes" id="UP000085678"/>
    </source>
</evidence>
<dbReference type="GeneID" id="106163557"/>
<evidence type="ECO:0000313" key="8">
    <source>
        <dbReference type="RefSeq" id="XP_013396637.1"/>
    </source>
</evidence>
<dbReference type="PANTHER" id="PTHR23254">
    <property type="entry name" value="EIF4G DOMAIN PROTEIN"/>
    <property type="match status" value="1"/>
</dbReference>
<dbReference type="FunFam" id="1.25.40.180:FF:000016">
    <property type="entry name" value="polyadenylate-binding protein-interacting protein 1 isoform X1"/>
    <property type="match status" value="1"/>
</dbReference>
<reference evidence="8" key="1">
    <citation type="submission" date="2025-08" db="UniProtKB">
        <authorList>
            <consortium name="RefSeq"/>
        </authorList>
    </citation>
    <scope>IDENTIFICATION</scope>
    <source>
        <tissue evidence="8">Gonads</tissue>
    </source>
</reference>
<keyword evidence="2" id="KW-0963">Cytoplasm</keyword>
<feature type="region of interest" description="Disordered" evidence="5">
    <location>
        <begin position="1"/>
        <end position="90"/>
    </location>
</feature>
<gene>
    <name evidence="8" type="primary">LOC106163557</name>
</gene>
<dbReference type="InterPro" id="IPR009818">
    <property type="entry name" value="PAM2_motif"/>
</dbReference>
<dbReference type="GO" id="GO:0003723">
    <property type="term" value="F:RNA binding"/>
    <property type="evidence" value="ECO:0007669"/>
    <property type="project" value="InterPro"/>
</dbReference>
<dbReference type="Gene3D" id="1.25.40.180">
    <property type="match status" value="1"/>
</dbReference>
<comment type="subcellular location">
    <subcellularLocation>
        <location evidence="1">Cytoplasm</location>
    </subcellularLocation>
</comment>
<dbReference type="KEGG" id="lak:106163557"/>
<dbReference type="OrthoDB" id="8171816at2759"/>
<keyword evidence="3" id="KW-0810">Translation regulation</keyword>